<feature type="transmembrane region" description="Helical" evidence="1">
    <location>
        <begin position="7"/>
        <end position="29"/>
    </location>
</feature>
<comment type="caution">
    <text evidence="2">The sequence shown here is derived from an EMBL/GenBank/DDBJ whole genome shotgun (WGS) entry which is preliminary data.</text>
</comment>
<gene>
    <name evidence="2" type="ORF">I8J29_15715</name>
</gene>
<proteinExistence type="predicted"/>
<keyword evidence="1" id="KW-1133">Transmembrane helix</keyword>
<evidence type="ECO:0000313" key="3">
    <source>
        <dbReference type="Proteomes" id="UP000670947"/>
    </source>
</evidence>
<accession>A0ABS3WBJ1</accession>
<dbReference type="EMBL" id="JAGGDJ010000011">
    <property type="protein sequence ID" value="MBO7745658.1"/>
    <property type="molecule type" value="Genomic_DNA"/>
</dbReference>
<feature type="transmembrane region" description="Helical" evidence="1">
    <location>
        <begin position="41"/>
        <end position="62"/>
    </location>
</feature>
<feature type="transmembrane region" description="Helical" evidence="1">
    <location>
        <begin position="74"/>
        <end position="95"/>
    </location>
</feature>
<keyword evidence="1" id="KW-0812">Transmembrane</keyword>
<dbReference type="Proteomes" id="UP000670947">
    <property type="component" value="Unassembled WGS sequence"/>
</dbReference>
<evidence type="ECO:0000256" key="1">
    <source>
        <dbReference type="SAM" id="Phobius"/>
    </source>
</evidence>
<dbReference type="RefSeq" id="WP_208848490.1">
    <property type="nucleotide sequence ID" value="NZ_JAGGDJ010000011.1"/>
</dbReference>
<keyword evidence="3" id="KW-1185">Reference proteome</keyword>
<protein>
    <submittedName>
        <fullName evidence="2">Uncharacterized protein</fullName>
    </submittedName>
</protein>
<organism evidence="2 3">
    <name type="scientific">Paenibacillus artemisiicola</name>
    <dbReference type="NCBI Taxonomy" id="1172618"/>
    <lineage>
        <taxon>Bacteria</taxon>
        <taxon>Bacillati</taxon>
        <taxon>Bacillota</taxon>
        <taxon>Bacilli</taxon>
        <taxon>Bacillales</taxon>
        <taxon>Paenibacillaceae</taxon>
        <taxon>Paenibacillus</taxon>
    </lineage>
</organism>
<keyword evidence="1" id="KW-0472">Membrane</keyword>
<name>A0ABS3WBJ1_9BACL</name>
<evidence type="ECO:0000313" key="2">
    <source>
        <dbReference type="EMBL" id="MBO7745658.1"/>
    </source>
</evidence>
<reference evidence="2 3" key="1">
    <citation type="submission" date="2021-03" db="EMBL/GenBank/DDBJ databases">
        <title>Paenibacillus artemisicola MWE-103 whole genome sequence.</title>
        <authorList>
            <person name="Ham Y.J."/>
        </authorList>
    </citation>
    <scope>NUCLEOTIDE SEQUENCE [LARGE SCALE GENOMIC DNA]</scope>
    <source>
        <strain evidence="2 3">MWE-103</strain>
    </source>
</reference>
<sequence>MNVLPNIVRVISALATLGALLLLGVAFLFNDTGEPASTLLAIYGGYALIGLSVFVGNEILIAKRAFAHRPVRRAYRIFWACVALAGLCVWAVVAYR</sequence>